<dbReference type="GO" id="GO:0008168">
    <property type="term" value="F:methyltransferase activity"/>
    <property type="evidence" value="ECO:0007669"/>
    <property type="project" value="UniProtKB-KW"/>
</dbReference>
<dbReference type="PANTHER" id="PTHR46098:SF1">
    <property type="entry name" value="TRNA (CYTOSINE(38)-C(5))-METHYLTRANSFERASE"/>
    <property type="match status" value="1"/>
</dbReference>
<dbReference type="GO" id="GO:0032259">
    <property type="term" value="P:methylation"/>
    <property type="evidence" value="ECO:0007669"/>
    <property type="project" value="UniProtKB-KW"/>
</dbReference>
<evidence type="ECO:0000256" key="5">
    <source>
        <dbReference type="ARBA" id="ARBA00022747"/>
    </source>
</evidence>
<comment type="catalytic activity">
    <reaction evidence="6">
        <text>a 2'-deoxycytidine in DNA + S-adenosyl-L-methionine = a 5-methyl-2'-deoxycytidine in DNA + S-adenosyl-L-homocysteine + H(+)</text>
        <dbReference type="Rhea" id="RHEA:13681"/>
        <dbReference type="Rhea" id="RHEA-COMP:11369"/>
        <dbReference type="Rhea" id="RHEA-COMP:11370"/>
        <dbReference type="ChEBI" id="CHEBI:15378"/>
        <dbReference type="ChEBI" id="CHEBI:57856"/>
        <dbReference type="ChEBI" id="CHEBI:59789"/>
        <dbReference type="ChEBI" id="CHEBI:85452"/>
        <dbReference type="ChEBI" id="CHEBI:85454"/>
        <dbReference type="EC" id="2.1.1.37"/>
    </reaction>
</comment>
<organism evidence="8 9">
    <name type="scientific">Hydrogenophaga bisanensis</name>
    <dbReference type="NCBI Taxonomy" id="439611"/>
    <lineage>
        <taxon>Bacteria</taxon>
        <taxon>Pseudomonadati</taxon>
        <taxon>Pseudomonadota</taxon>
        <taxon>Betaproteobacteria</taxon>
        <taxon>Burkholderiales</taxon>
        <taxon>Comamonadaceae</taxon>
        <taxon>Hydrogenophaga</taxon>
    </lineage>
</organism>
<comment type="caution">
    <text evidence="8">The sequence shown here is derived from an EMBL/GenBank/DDBJ whole genome shotgun (WGS) entry which is preliminary data.</text>
</comment>
<proteinExistence type="inferred from homology"/>
<dbReference type="Proteomes" id="UP001596495">
    <property type="component" value="Unassembled WGS sequence"/>
</dbReference>
<dbReference type="EC" id="2.1.1.37" evidence="1"/>
<evidence type="ECO:0000256" key="3">
    <source>
        <dbReference type="ARBA" id="ARBA00022679"/>
    </source>
</evidence>
<dbReference type="SUPFAM" id="SSF53335">
    <property type="entry name" value="S-adenosyl-L-methionine-dependent methyltransferases"/>
    <property type="match status" value="1"/>
</dbReference>
<gene>
    <name evidence="8" type="ORF">ACFQNJ_17025</name>
</gene>
<dbReference type="InterPro" id="IPR001525">
    <property type="entry name" value="C5_MeTfrase"/>
</dbReference>
<dbReference type="InterPro" id="IPR050750">
    <property type="entry name" value="C5-MTase"/>
</dbReference>
<evidence type="ECO:0000256" key="4">
    <source>
        <dbReference type="ARBA" id="ARBA00022691"/>
    </source>
</evidence>
<feature type="active site" evidence="7">
    <location>
        <position position="212"/>
    </location>
</feature>
<evidence type="ECO:0000256" key="6">
    <source>
        <dbReference type="ARBA" id="ARBA00047422"/>
    </source>
</evidence>
<keyword evidence="4 7" id="KW-0949">S-adenosyl-L-methionine</keyword>
<reference evidence="9" key="1">
    <citation type="journal article" date="2019" name="Int. J. Syst. Evol. Microbiol.">
        <title>The Global Catalogue of Microorganisms (GCM) 10K type strain sequencing project: providing services to taxonomists for standard genome sequencing and annotation.</title>
        <authorList>
            <consortium name="The Broad Institute Genomics Platform"/>
            <consortium name="The Broad Institute Genome Sequencing Center for Infectious Disease"/>
            <person name="Wu L."/>
            <person name="Ma J."/>
        </authorList>
    </citation>
    <scope>NUCLEOTIDE SEQUENCE [LARGE SCALE GENOMIC DNA]</scope>
    <source>
        <strain evidence="9">CCUG 54518</strain>
    </source>
</reference>
<dbReference type="PANTHER" id="PTHR46098">
    <property type="entry name" value="TRNA (CYTOSINE(38)-C(5))-METHYLTRANSFERASE"/>
    <property type="match status" value="1"/>
</dbReference>
<accession>A0ABW2RDS9</accession>
<evidence type="ECO:0000256" key="2">
    <source>
        <dbReference type="ARBA" id="ARBA00022603"/>
    </source>
</evidence>
<evidence type="ECO:0000313" key="8">
    <source>
        <dbReference type="EMBL" id="MFC7436213.1"/>
    </source>
</evidence>
<evidence type="ECO:0000256" key="1">
    <source>
        <dbReference type="ARBA" id="ARBA00011975"/>
    </source>
</evidence>
<dbReference type="PROSITE" id="PS51679">
    <property type="entry name" value="SAM_MT_C5"/>
    <property type="match status" value="1"/>
</dbReference>
<name>A0ABW2RDS9_9BURK</name>
<dbReference type="Gene3D" id="3.40.50.150">
    <property type="entry name" value="Vaccinia Virus protein VP39"/>
    <property type="match status" value="1"/>
</dbReference>
<dbReference type="RefSeq" id="WP_382259698.1">
    <property type="nucleotide sequence ID" value="NZ_JBHTBX010000015.1"/>
</dbReference>
<dbReference type="EMBL" id="JBHTBX010000015">
    <property type="protein sequence ID" value="MFC7436213.1"/>
    <property type="molecule type" value="Genomic_DNA"/>
</dbReference>
<evidence type="ECO:0000313" key="9">
    <source>
        <dbReference type="Proteomes" id="UP001596495"/>
    </source>
</evidence>
<keyword evidence="3 7" id="KW-0808">Transferase</keyword>
<keyword evidence="2 7" id="KW-0489">Methyltransferase</keyword>
<evidence type="ECO:0000256" key="7">
    <source>
        <dbReference type="PROSITE-ProRule" id="PRU01016"/>
    </source>
</evidence>
<dbReference type="InterPro" id="IPR029063">
    <property type="entry name" value="SAM-dependent_MTases_sf"/>
</dbReference>
<keyword evidence="9" id="KW-1185">Reference proteome</keyword>
<protein>
    <recommendedName>
        <fullName evidence="1">DNA (cytosine-5-)-methyltransferase</fullName>
        <ecNumber evidence="1">2.1.1.37</ecNumber>
    </recommendedName>
</protein>
<sequence length="474" mass="52282">MIRRYIVRSLTIHRGSPRIYLDTKVLADAGFEAGASYSRHTDHENRRVVLRVDAQGQYRVSRKEANGQVLPVIDINSKAALDPLDGLAAVRLVIQDNMICMMPMASELNAQRRLARLRENLSQGKLTTASLSHGGGILDNAAHTGLKQAGIDSQLAMANEIDTDLLEHAAEHNEVWHGKTVGLGAPMQEVVQDEWLMSKIPQVDILAVGIPCSGASRAGVSKRKLGMMEEHPEVGHLVASFLMVVQRSQPSIVVVECVTEYQQSASAQIMRQHLRDCGYAVKEVVLDGKSFGVLEHRKRWFLVAATQGVGIELENLAPVCTAVRTLAEIMEPVPSDDPAWRDFNYLKVKQERDQEKGNGFAMQIVQPGDSQVPVLRKGYAKGGSTDPLLAHPEREGVYRLFTANEHARIKEIPEHLIEGMSQSKAHQLLGQSVLFTPVKALFERIGISLLNWYHQASGQTQHVSPVYQLALATG</sequence>
<dbReference type="Pfam" id="PF00145">
    <property type="entry name" value="DNA_methylase"/>
    <property type="match status" value="1"/>
</dbReference>
<comment type="similarity">
    <text evidence="7">Belongs to the class I-like SAM-binding methyltransferase superfamily. C5-methyltransferase family.</text>
</comment>
<keyword evidence="5" id="KW-0680">Restriction system</keyword>